<evidence type="ECO:0000313" key="2">
    <source>
        <dbReference type="EMBL" id="KOM40904.1"/>
    </source>
</evidence>
<reference evidence="1" key="2">
    <citation type="submission" date="2015-02" db="EMBL/GenBank/DDBJ databases">
        <authorList>
            <person name="Chooi Y.-H."/>
        </authorList>
    </citation>
    <scope>NUCLEOTIDE SEQUENCE</scope>
    <source>
        <tissue evidence="1">Seedling</tissue>
    </source>
</reference>
<dbReference type="Gramene" id="KOM26103">
    <property type="protein sequence ID" value="KOM26103"/>
    <property type="gene ID" value="LR48_Vigan231s000800"/>
</dbReference>
<dbReference type="EMBL" id="CM003374">
    <property type="protein sequence ID" value="KOM40904.1"/>
    <property type="molecule type" value="Genomic_DNA"/>
</dbReference>
<organism evidence="1 3">
    <name type="scientific">Phaseolus angularis</name>
    <name type="common">Azuki bean</name>
    <name type="synonym">Vigna angularis</name>
    <dbReference type="NCBI Taxonomy" id="3914"/>
    <lineage>
        <taxon>Eukaryota</taxon>
        <taxon>Viridiplantae</taxon>
        <taxon>Streptophyta</taxon>
        <taxon>Embryophyta</taxon>
        <taxon>Tracheophyta</taxon>
        <taxon>Spermatophyta</taxon>
        <taxon>Magnoliopsida</taxon>
        <taxon>eudicotyledons</taxon>
        <taxon>Gunneridae</taxon>
        <taxon>Pentapetalae</taxon>
        <taxon>rosids</taxon>
        <taxon>fabids</taxon>
        <taxon>Fabales</taxon>
        <taxon>Fabaceae</taxon>
        <taxon>Papilionoideae</taxon>
        <taxon>50 kb inversion clade</taxon>
        <taxon>NPAAA clade</taxon>
        <taxon>indigoferoid/millettioid clade</taxon>
        <taxon>Phaseoleae</taxon>
        <taxon>Vigna</taxon>
    </lineage>
</organism>
<reference evidence="3" key="1">
    <citation type="journal article" date="2015" name="Proc. Natl. Acad. Sci. U.S.A.">
        <title>Genome sequencing of adzuki bean (Vigna angularis) provides insight into high starch and low fat accumulation and domestication.</title>
        <authorList>
            <person name="Yang K."/>
            <person name="Tian Z."/>
            <person name="Chen C."/>
            <person name="Luo L."/>
            <person name="Zhao B."/>
            <person name="Wang Z."/>
            <person name="Yu L."/>
            <person name="Li Y."/>
            <person name="Sun Y."/>
            <person name="Li W."/>
            <person name="Chen Y."/>
            <person name="Li Y."/>
            <person name="Zhang Y."/>
            <person name="Ai D."/>
            <person name="Zhao J."/>
            <person name="Shang C."/>
            <person name="Ma Y."/>
            <person name="Wu B."/>
            <person name="Wang M."/>
            <person name="Gao L."/>
            <person name="Sun D."/>
            <person name="Zhang P."/>
            <person name="Guo F."/>
            <person name="Wang W."/>
            <person name="Li Y."/>
            <person name="Wang J."/>
            <person name="Varshney R.K."/>
            <person name="Wang J."/>
            <person name="Ling H.Q."/>
            <person name="Wan P."/>
        </authorList>
    </citation>
    <scope>NUCLEOTIDE SEQUENCE</scope>
    <source>
        <strain evidence="3">cv. Jingnong 6</strain>
    </source>
</reference>
<evidence type="ECO:0000313" key="1">
    <source>
        <dbReference type="EMBL" id="KOM26103.1"/>
    </source>
</evidence>
<name>A0A0L9T699_PHAAN</name>
<accession>A0A0L9T699</accession>
<dbReference type="Proteomes" id="UP000053144">
    <property type="component" value="Chromosome 4"/>
</dbReference>
<proteinExistence type="predicted"/>
<dbReference type="EMBL" id="KQ258305">
    <property type="protein sequence ID" value="KOM26103.1"/>
    <property type="molecule type" value="Genomic_DNA"/>
</dbReference>
<evidence type="ECO:0000313" key="3">
    <source>
        <dbReference type="Proteomes" id="UP000053144"/>
    </source>
</evidence>
<protein>
    <submittedName>
        <fullName evidence="1">Uncharacterized protein</fullName>
    </submittedName>
</protein>
<dbReference type="Gramene" id="KOM40904">
    <property type="protein sequence ID" value="KOM40904"/>
    <property type="gene ID" value="LR48_Vigan04g110200"/>
</dbReference>
<gene>
    <name evidence="2" type="ORF">LR48_Vigan04g110200</name>
    <name evidence="1" type="ORF">LR48_Vigan231s000800</name>
</gene>
<sequence length="68" mass="8020">MTTSFECFTKDEPTYTSFESSQRMTTSFECFTKDELPLPNTSLDTPRMNQLFLYHRRSIPPTLQTEFP</sequence>
<dbReference type="AlphaFoldDB" id="A0A0L9T699"/>